<feature type="domain" description="IRG-type G" evidence="5">
    <location>
        <begin position="1"/>
        <end position="141"/>
    </location>
</feature>
<evidence type="ECO:0000259" key="5">
    <source>
        <dbReference type="PROSITE" id="PS51716"/>
    </source>
</evidence>
<evidence type="ECO:0000256" key="3">
    <source>
        <dbReference type="ARBA" id="ARBA00022801"/>
    </source>
</evidence>
<dbReference type="PANTHER" id="PTHR32341">
    <property type="entry name" value="INTERFERON-INDUCIBLE GTPASE"/>
    <property type="match status" value="1"/>
</dbReference>
<dbReference type="Ensembl" id="ENSNMLT00000031009.1">
    <property type="protein sequence ID" value="ENSNMLP00000027758.1"/>
    <property type="gene ID" value="ENSNMLG00000017683.1"/>
</dbReference>
<keyword evidence="3" id="KW-0378">Hydrolase</keyword>
<dbReference type="GO" id="GO:0016787">
    <property type="term" value="F:hydrolase activity"/>
    <property type="evidence" value="ECO:0007669"/>
    <property type="project" value="UniProtKB-KW"/>
</dbReference>
<organism evidence="6 7">
    <name type="scientific">Neogobius melanostomus</name>
    <name type="common">round goby</name>
    <dbReference type="NCBI Taxonomy" id="47308"/>
    <lineage>
        <taxon>Eukaryota</taxon>
        <taxon>Metazoa</taxon>
        <taxon>Chordata</taxon>
        <taxon>Craniata</taxon>
        <taxon>Vertebrata</taxon>
        <taxon>Euteleostomi</taxon>
        <taxon>Actinopterygii</taxon>
        <taxon>Neopterygii</taxon>
        <taxon>Teleostei</taxon>
        <taxon>Neoteleostei</taxon>
        <taxon>Acanthomorphata</taxon>
        <taxon>Gobiaria</taxon>
        <taxon>Gobiiformes</taxon>
        <taxon>Gobioidei</taxon>
        <taxon>Gobiidae</taxon>
        <taxon>Benthophilinae</taxon>
        <taxon>Neogobiini</taxon>
        <taxon>Neogobius</taxon>
    </lineage>
</organism>
<sequence>MEPTEYRHPQNDKIKMWDLPGIGTVKFTARDYIKKMAFEKFDFFIIVSNDRFRENDANLAKEIQKMKKKFYFIRSKIDHNIRDEKDSDPDFNEENLLNQIKDNCSKGLQDQGIKSPKVFLVSSLSLDQYEFGAMWKTLEEELPEHQRDALLLALPNISLEVIEQKKKVLGNKIKWYTLASFFGAAVPVPGLSEAVDIGLTMQFANECLQSLGLRPESLQKLSDVTSVPYRDLWKELKIL</sequence>
<name>A0A8C6WS26_9GOBI</name>
<keyword evidence="7" id="KW-1185">Reference proteome</keyword>
<dbReference type="PROSITE" id="PS51716">
    <property type="entry name" value="G_IRG"/>
    <property type="match status" value="1"/>
</dbReference>
<dbReference type="PANTHER" id="PTHR32341:SF10">
    <property type="entry name" value="INTERFERON-INDUCIBLE GTPASE 5"/>
    <property type="match status" value="1"/>
</dbReference>
<accession>A0A8C6WS26</accession>
<dbReference type="AlphaFoldDB" id="A0A8C6WS26"/>
<dbReference type="FunFam" id="3.40.50.300:FF:000541">
    <property type="entry name" value="Immunity related GTPase M"/>
    <property type="match status" value="1"/>
</dbReference>
<dbReference type="SUPFAM" id="SSF52540">
    <property type="entry name" value="P-loop containing nucleoside triphosphate hydrolases"/>
    <property type="match status" value="1"/>
</dbReference>
<dbReference type="Proteomes" id="UP000694523">
    <property type="component" value="Unplaced"/>
</dbReference>
<evidence type="ECO:0000313" key="7">
    <source>
        <dbReference type="Proteomes" id="UP000694523"/>
    </source>
</evidence>
<dbReference type="Pfam" id="PF05049">
    <property type="entry name" value="IIGP"/>
    <property type="match status" value="1"/>
</dbReference>
<dbReference type="GO" id="GO:0016020">
    <property type="term" value="C:membrane"/>
    <property type="evidence" value="ECO:0007669"/>
    <property type="project" value="InterPro"/>
</dbReference>
<dbReference type="InterPro" id="IPR027417">
    <property type="entry name" value="P-loop_NTPase"/>
</dbReference>
<reference evidence="6" key="2">
    <citation type="submission" date="2025-09" db="UniProtKB">
        <authorList>
            <consortium name="Ensembl"/>
        </authorList>
    </citation>
    <scope>IDENTIFICATION</scope>
</reference>
<comment type="similarity">
    <text evidence="1">Belongs to the TRAFAC class dynamin-like GTPase superfamily. IRG family.</text>
</comment>
<evidence type="ECO:0000256" key="2">
    <source>
        <dbReference type="ARBA" id="ARBA00022741"/>
    </source>
</evidence>
<proteinExistence type="inferred from homology"/>
<protein>
    <recommendedName>
        <fullName evidence="5">IRG-type G domain-containing protein</fullName>
    </recommendedName>
</protein>
<dbReference type="InterPro" id="IPR030385">
    <property type="entry name" value="G_IRG_dom"/>
</dbReference>
<evidence type="ECO:0000256" key="4">
    <source>
        <dbReference type="ARBA" id="ARBA00023134"/>
    </source>
</evidence>
<dbReference type="InterPro" id="IPR007743">
    <property type="entry name" value="Immunity-related_GTPase-like"/>
</dbReference>
<dbReference type="InterPro" id="IPR051515">
    <property type="entry name" value="IRG"/>
</dbReference>
<keyword evidence="2" id="KW-0547">Nucleotide-binding</keyword>
<dbReference type="Gene3D" id="3.40.50.300">
    <property type="entry name" value="P-loop containing nucleotide triphosphate hydrolases"/>
    <property type="match status" value="1"/>
</dbReference>
<evidence type="ECO:0000313" key="6">
    <source>
        <dbReference type="Ensembl" id="ENSNMLP00000027758.1"/>
    </source>
</evidence>
<keyword evidence="4" id="KW-0342">GTP-binding</keyword>
<reference evidence="6" key="1">
    <citation type="submission" date="2025-08" db="UniProtKB">
        <authorList>
            <consortium name="Ensembl"/>
        </authorList>
    </citation>
    <scope>IDENTIFICATION</scope>
</reference>
<dbReference type="GO" id="GO:0005525">
    <property type="term" value="F:GTP binding"/>
    <property type="evidence" value="ECO:0007669"/>
    <property type="project" value="UniProtKB-KW"/>
</dbReference>
<evidence type="ECO:0000256" key="1">
    <source>
        <dbReference type="ARBA" id="ARBA00005429"/>
    </source>
</evidence>